<sequence>MFEKLNKAILASWENSVLKDPAEAVSTIQAALIGQTFGLLSGEPKHLVIVEAFHGTVIACARRCNMFTRTSNCPDLSGLSTIELNTVWKSWARSEEITRTVLGLYIHDAELASMLHHETLLRHDPIALPVAADDVVFNAPTAAAWKERMLLRQDTRLTIRNYLHVNMELHHYSQPLPAELVCMPSSFTAYVVLHGISASVCEQQQSGRLDPGAPSFSKHYDTLMCWYFTFRAGKFSVSKDVIIPCDQFCLMIFWHTVFMHLLVDFNILERAIGRDGSMAGSAERDHYYTI</sequence>
<evidence type="ECO:0000313" key="7">
    <source>
        <dbReference type="EMBL" id="KAK5128112.1"/>
    </source>
</evidence>
<keyword evidence="4" id="KW-0804">Transcription</keyword>
<dbReference type="Pfam" id="PF04082">
    <property type="entry name" value="Fungal_trans"/>
    <property type="match status" value="1"/>
</dbReference>
<dbReference type="PANTHER" id="PTHR47660:SF2">
    <property type="entry name" value="TRANSCRIPTION FACTOR WITH C2H2 AND ZN(2)-CYS(6) DNA BINDING DOMAIN (EUROFUNG)"/>
    <property type="match status" value="1"/>
</dbReference>
<keyword evidence="8" id="KW-1185">Reference proteome</keyword>
<evidence type="ECO:0000256" key="4">
    <source>
        <dbReference type="ARBA" id="ARBA00023163"/>
    </source>
</evidence>
<dbReference type="PANTHER" id="PTHR47660">
    <property type="entry name" value="TRANSCRIPTION FACTOR WITH C2H2 AND ZN(2)-CYS(6) DNA BINDING DOMAIN (EUROFUNG)-RELATED-RELATED"/>
    <property type="match status" value="1"/>
</dbReference>
<gene>
    <name evidence="7" type="ORF">LTR16_002689</name>
</gene>
<evidence type="ECO:0000256" key="3">
    <source>
        <dbReference type="ARBA" id="ARBA00023015"/>
    </source>
</evidence>
<dbReference type="InterPro" id="IPR007219">
    <property type="entry name" value="XnlR_reg_dom"/>
</dbReference>
<dbReference type="Proteomes" id="UP001357485">
    <property type="component" value="Unassembled WGS sequence"/>
</dbReference>
<evidence type="ECO:0000256" key="5">
    <source>
        <dbReference type="ARBA" id="ARBA00023242"/>
    </source>
</evidence>
<protein>
    <recommendedName>
        <fullName evidence="6">Xylanolytic transcriptional activator regulatory domain-containing protein</fullName>
    </recommendedName>
</protein>
<organism evidence="7 8">
    <name type="scientific">Cryomyces antarcticus</name>
    <dbReference type="NCBI Taxonomy" id="329879"/>
    <lineage>
        <taxon>Eukaryota</taxon>
        <taxon>Fungi</taxon>
        <taxon>Dikarya</taxon>
        <taxon>Ascomycota</taxon>
        <taxon>Pezizomycotina</taxon>
        <taxon>Dothideomycetes</taxon>
        <taxon>Dothideomycetes incertae sedis</taxon>
        <taxon>Cryomyces</taxon>
    </lineage>
</organism>
<reference evidence="7 8" key="1">
    <citation type="submission" date="2023-08" db="EMBL/GenBank/DDBJ databases">
        <title>Black Yeasts Isolated from many extreme environments.</title>
        <authorList>
            <person name="Coleine C."/>
            <person name="Stajich J.E."/>
            <person name="Selbmann L."/>
        </authorList>
    </citation>
    <scope>NUCLEOTIDE SEQUENCE [LARGE SCALE GENOMIC DNA]</scope>
    <source>
        <strain evidence="7 8">CCFEE 536</strain>
    </source>
</reference>
<accession>A0ABR0KT19</accession>
<comment type="caution">
    <text evidence="7">The sequence shown here is derived from an EMBL/GenBank/DDBJ whole genome shotgun (WGS) entry which is preliminary data.</text>
</comment>
<keyword evidence="2" id="KW-0862">Zinc</keyword>
<keyword evidence="1" id="KW-0479">Metal-binding</keyword>
<name>A0ABR0KT19_9PEZI</name>
<evidence type="ECO:0000313" key="8">
    <source>
        <dbReference type="Proteomes" id="UP001357485"/>
    </source>
</evidence>
<keyword evidence="3" id="KW-0805">Transcription regulation</keyword>
<proteinExistence type="predicted"/>
<evidence type="ECO:0000256" key="2">
    <source>
        <dbReference type="ARBA" id="ARBA00022833"/>
    </source>
</evidence>
<dbReference type="EMBL" id="JAVRRA010024844">
    <property type="protein sequence ID" value="KAK5128112.1"/>
    <property type="molecule type" value="Genomic_DNA"/>
</dbReference>
<evidence type="ECO:0000259" key="6">
    <source>
        <dbReference type="Pfam" id="PF04082"/>
    </source>
</evidence>
<keyword evidence="5" id="KW-0539">Nucleus</keyword>
<evidence type="ECO:0000256" key="1">
    <source>
        <dbReference type="ARBA" id="ARBA00022723"/>
    </source>
</evidence>
<feature type="domain" description="Xylanolytic transcriptional activator regulatory" evidence="6">
    <location>
        <begin position="18"/>
        <end position="226"/>
    </location>
</feature>